<dbReference type="PRINTS" id="PR00360">
    <property type="entry name" value="C2DOMAIN"/>
</dbReference>
<dbReference type="SUPFAM" id="SSF57889">
    <property type="entry name" value="Cysteine-rich domain"/>
    <property type="match status" value="1"/>
</dbReference>
<feature type="domain" description="Phorbol-ester/DAG-type" evidence="23">
    <location>
        <begin position="882"/>
        <end position="932"/>
    </location>
</feature>
<dbReference type="FunFam" id="3.30.60.20:FF:000001">
    <property type="entry name" value="Protein unc-13 homolog B"/>
    <property type="match status" value="1"/>
</dbReference>
<evidence type="ECO:0000256" key="11">
    <source>
        <dbReference type="ARBA" id="ARBA00022837"/>
    </source>
</evidence>
<dbReference type="GO" id="GO:0061789">
    <property type="term" value="P:dense core granule priming"/>
    <property type="evidence" value="ECO:0007669"/>
    <property type="project" value="TreeGrafter"/>
</dbReference>
<dbReference type="FunFam" id="1.20.58.1100:FF:000001">
    <property type="entry name" value="Protein unc-13 homolog B"/>
    <property type="match status" value="1"/>
</dbReference>
<evidence type="ECO:0000256" key="8">
    <source>
        <dbReference type="ARBA" id="ARBA00022737"/>
    </source>
</evidence>
<dbReference type="InterPro" id="IPR035892">
    <property type="entry name" value="C2_domain_sf"/>
</dbReference>
<evidence type="ECO:0000256" key="20">
    <source>
        <dbReference type="ARBA" id="ARBA00082943"/>
    </source>
</evidence>
<evidence type="ECO:0000256" key="21">
    <source>
        <dbReference type="SAM" id="Coils"/>
    </source>
</evidence>
<dbReference type="GO" id="GO:0030672">
    <property type="term" value="C:synaptic vesicle membrane"/>
    <property type="evidence" value="ECO:0007669"/>
    <property type="project" value="TreeGrafter"/>
</dbReference>
<dbReference type="CDD" id="cd08395">
    <property type="entry name" value="C2C_Munc13"/>
    <property type="match status" value="1"/>
</dbReference>
<evidence type="ECO:0000256" key="2">
    <source>
        <dbReference type="ARBA" id="ARBA00005823"/>
    </source>
</evidence>
<keyword evidence="3" id="KW-1003">Cell membrane</keyword>
<keyword evidence="5" id="KW-0963">Cytoplasm</keyword>
<keyword evidence="7" id="KW-0479">Metal-binding</keyword>
<evidence type="ECO:0000256" key="6">
    <source>
        <dbReference type="ARBA" id="ARBA00022553"/>
    </source>
</evidence>
<comment type="caution">
    <text evidence="26">The sequence shown here is derived from an EMBL/GenBank/DDBJ whole genome shotgun (WGS) entry which is preliminary data.</text>
</comment>
<dbReference type="InterPro" id="IPR002219">
    <property type="entry name" value="PKC_DAG/PE"/>
</dbReference>
<keyword evidence="12" id="KW-0770">Synapse</keyword>
<evidence type="ECO:0000256" key="19">
    <source>
        <dbReference type="ARBA" id="ARBA00071103"/>
    </source>
</evidence>
<dbReference type="GO" id="GO:0008270">
    <property type="term" value="F:zinc ion binding"/>
    <property type="evidence" value="ECO:0007669"/>
    <property type="project" value="UniProtKB-KW"/>
</dbReference>
<comment type="subcellular location">
    <subcellularLocation>
        <location evidence="1">Cytoplasm</location>
    </subcellularLocation>
    <subcellularLocation>
        <location evidence="17">Presynaptic cell membrane</location>
        <topology evidence="17">Peripheral membrane protein</topology>
    </subcellularLocation>
</comment>
<feature type="domain" description="C2" evidence="22">
    <location>
        <begin position="988"/>
        <end position="1112"/>
    </location>
</feature>
<dbReference type="PROSITE" id="PS51258">
    <property type="entry name" value="MHD1"/>
    <property type="match status" value="1"/>
</dbReference>
<dbReference type="FunFam" id="2.60.40.150:FF:000014">
    <property type="entry name" value="protein unc-13 homolog B"/>
    <property type="match status" value="1"/>
</dbReference>
<feature type="non-terminal residue" evidence="26">
    <location>
        <position position="1997"/>
    </location>
</feature>
<evidence type="ECO:0000313" key="26">
    <source>
        <dbReference type="EMBL" id="NXE65925.1"/>
    </source>
</evidence>
<evidence type="ECO:0000256" key="13">
    <source>
        <dbReference type="ARBA" id="ARBA00023054"/>
    </source>
</evidence>
<dbReference type="FunFam" id="2.60.40.150:FF:000002">
    <property type="entry name" value="Protein unc-13 homolog B"/>
    <property type="match status" value="1"/>
</dbReference>
<dbReference type="Gene3D" id="1.20.58.1100">
    <property type="match status" value="1"/>
</dbReference>
<name>A0A851ZYR7_CALOR</name>
<dbReference type="FunFam" id="1.10.357.50:FF:000001">
    <property type="entry name" value="Protein unc-13 homolog B"/>
    <property type="match status" value="1"/>
</dbReference>
<evidence type="ECO:0000256" key="5">
    <source>
        <dbReference type="ARBA" id="ARBA00022490"/>
    </source>
</evidence>
<dbReference type="InterPro" id="IPR014770">
    <property type="entry name" value="Munc13_1"/>
</dbReference>
<evidence type="ECO:0000256" key="10">
    <source>
        <dbReference type="ARBA" id="ARBA00022833"/>
    </source>
</evidence>
<evidence type="ECO:0000256" key="9">
    <source>
        <dbReference type="ARBA" id="ARBA00022771"/>
    </source>
</evidence>
<feature type="domain" description="C2" evidence="22">
    <location>
        <begin position="1825"/>
        <end position="1952"/>
    </location>
</feature>
<dbReference type="SMART" id="SM00239">
    <property type="entry name" value="C2"/>
    <property type="match status" value="2"/>
</dbReference>
<dbReference type="PROSITE" id="PS51259">
    <property type="entry name" value="MHD2"/>
    <property type="match status" value="1"/>
</dbReference>
<dbReference type="CDD" id="cd20859">
    <property type="entry name" value="C1_Munc13-2-like"/>
    <property type="match status" value="1"/>
</dbReference>
<keyword evidence="6" id="KW-0597">Phosphoprotein</keyword>
<dbReference type="InterPro" id="IPR037302">
    <property type="entry name" value="Unc-13_C2B"/>
</dbReference>
<dbReference type="GO" id="GO:0005543">
    <property type="term" value="F:phospholipid binding"/>
    <property type="evidence" value="ECO:0007669"/>
    <property type="project" value="InterPro"/>
</dbReference>
<dbReference type="Gene3D" id="1.10.357.50">
    <property type="match status" value="1"/>
</dbReference>
<evidence type="ECO:0000256" key="16">
    <source>
        <dbReference type="ARBA" id="ARBA00053265"/>
    </source>
</evidence>
<dbReference type="GO" id="GO:0043195">
    <property type="term" value="C:terminal bouton"/>
    <property type="evidence" value="ECO:0007669"/>
    <property type="project" value="TreeGrafter"/>
</dbReference>
<keyword evidence="14" id="KW-0472">Membrane</keyword>
<organism evidence="26 27">
    <name type="scientific">Calcarius ornatus</name>
    <name type="common">Chestnut-collared longspur</name>
    <dbReference type="NCBI Taxonomy" id="198940"/>
    <lineage>
        <taxon>Eukaryota</taxon>
        <taxon>Metazoa</taxon>
        <taxon>Chordata</taxon>
        <taxon>Craniata</taxon>
        <taxon>Vertebrata</taxon>
        <taxon>Euteleostomi</taxon>
        <taxon>Archelosauria</taxon>
        <taxon>Archosauria</taxon>
        <taxon>Dinosauria</taxon>
        <taxon>Saurischia</taxon>
        <taxon>Theropoda</taxon>
        <taxon>Coelurosauria</taxon>
        <taxon>Aves</taxon>
        <taxon>Neognathae</taxon>
        <taxon>Neoaves</taxon>
        <taxon>Telluraves</taxon>
        <taxon>Australaves</taxon>
        <taxon>Passeriformes</taxon>
        <taxon>Passeroidea</taxon>
        <taxon>Fringillidae</taxon>
        <taxon>Emberizinae</taxon>
        <taxon>Emberizini</taxon>
        <taxon>Calcarius</taxon>
    </lineage>
</organism>
<dbReference type="GO" id="GO:0019992">
    <property type="term" value="F:diacylglycerol binding"/>
    <property type="evidence" value="ECO:0007669"/>
    <property type="project" value="InterPro"/>
</dbReference>
<dbReference type="PROSITE" id="PS00479">
    <property type="entry name" value="ZF_DAG_PE_1"/>
    <property type="match status" value="1"/>
</dbReference>
<comment type="function">
    <text evidence="16">May play a role in vesicle maturation during exocytosis as a target of the diacylglycerol second messenger pathway. May be involved in the regulation of synaptic transmission at parallel fiber - Purkinje cell synapses.</text>
</comment>
<accession>A0A851ZYR7</accession>
<feature type="domain" description="MHD1" evidence="24">
    <location>
        <begin position="1420"/>
        <end position="1563"/>
    </location>
</feature>
<dbReference type="GO" id="GO:0098831">
    <property type="term" value="C:presynaptic active zone cytoplasmic component"/>
    <property type="evidence" value="ECO:0007669"/>
    <property type="project" value="TreeGrafter"/>
</dbReference>
<evidence type="ECO:0000259" key="24">
    <source>
        <dbReference type="PROSITE" id="PS51258"/>
    </source>
</evidence>
<dbReference type="PROSITE" id="PS50081">
    <property type="entry name" value="ZF_DAG_PE_2"/>
    <property type="match status" value="1"/>
</dbReference>
<evidence type="ECO:0000256" key="1">
    <source>
        <dbReference type="ARBA" id="ARBA00004496"/>
    </source>
</evidence>
<dbReference type="Gene3D" id="2.60.40.150">
    <property type="entry name" value="C2 domain"/>
    <property type="match status" value="2"/>
</dbReference>
<dbReference type="InterPro" id="IPR014772">
    <property type="entry name" value="Munc13_dom-2"/>
</dbReference>
<dbReference type="GO" id="GO:0042734">
    <property type="term" value="C:presynaptic membrane"/>
    <property type="evidence" value="ECO:0007669"/>
    <property type="project" value="UniProtKB-SubCell"/>
</dbReference>
<dbReference type="GO" id="GO:0031594">
    <property type="term" value="C:neuromuscular junction"/>
    <property type="evidence" value="ECO:0007669"/>
    <property type="project" value="TreeGrafter"/>
</dbReference>
<dbReference type="SMART" id="SM00109">
    <property type="entry name" value="C1"/>
    <property type="match status" value="1"/>
</dbReference>
<dbReference type="Pfam" id="PF00168">
    <property type="entry name" value="C2"/>
    <property type="match status" value="2"/>
</dbReference>
<reference evidence="26" key="1">
    <citation type="submission" date="2019-09" db="EMBL/GenBank/DDBJ databases">
        <title>Bird 10,000 Genomes (B10K) Project - Family phase.</title>
        <authorList>
            <person name="Zhang G."/>
        </authorList>
    </citation>
    <scope>NUCLEOTIDE SEQUENCE</scope>
    <source>
        <strain evidence="26">B10K-DU-015-28</strain>
        <tissue evidence="26">Muscle</tissue>
    </source>
</reference>
<dbReference type="Gene3D" id="3.30.70.1820">
    <property type="entry name" value="L1 transposable element, RRM domain"/>
    <property type="match status" value="1"/>
</dbReference>
<evidence type="ECO:0000256" key="15">
    <source>
        <dbReference type="ARBA" id="ARBA00023273"/>
    </source>
</evidence>
<dbReference type="GO" id="GO:0035249">
    <property type="term" value="P:synaptic transmission, glutamatergic"/>
    <property type="evidence" value="ECO:0007669"/>
    <property type="project" value="TreeGrafter"/>
</dbReference>
<evidence type="ECO:0000313" key="27">
    <source>
        <dbReference type="Proteomes" id="UP000603627"/>
    </source>
</evidence>
<dbReference type="Pfam" id="PF00130">
    <property type="entry name" value="C1_1"/>
    <property type="match status" value="1"/>
</dbReference>
<dbReference type="PANTHER" id="PTHR10480">
    <property type="entry name" value="PROTEIN UNC-13 HOMOLOG"/>
    <property type="match status" value="1"/>
</dbReference>
<dbReference type="PROSITE" id="PS50004">
    <property type="entry name" value="C2"/>
    <property type="match status" value="2"/>
</dbReference>
<evidence type="ECO:0000259" key="22">
    <source>
        <dbReference type="PROSITE" id="PS50004"/>
    </source>
</evidence>
<evidence type="ECO:0000256" key="12">
    <source>
        <dbReference type="ARBA" id="ARBA00023018"/>
    </source>
</evidence>
<dbReference type="GO" id="GO:0005509">
    <property type="term" value="F:calcium ion binding"/>
    <property type="evidence" value="ECO:0007669"/>
    <property type="project" value="InterPro"/>
</dbReference>
<protein>
    <recommendedName>
        <fullName evidence="19">Protein unc-13 homolog C</fullName>
    </recommendedName>
    <alternativeName>
        <fullName evidence="20">Munc13-3</fullName>
    </alternativeName>
</protein>
<dbReference type="SMART" id="SM01145">
    <property type="entry name" value="DUF1041"/>
    <property type="match status" value="1"/>
</dbReference>
<dbReference type="InterPro" id="IPR010439">
    <property type="entry name" value="MUN_dom"/>
</dbReference>
<keyword evidence="10" id="KW-0862">Zinc</keyword>
<keyword evidence="4" id="KW-0268">Exocytosis</keyword>
<dbReference type="CDD" id="cd04027">
    <property type="entry name" value="C2B_Munc13"/>
    <property type="match status" value="1"/>
</dbReference>
<evidence type="ECO:0000256" key="3">
    <source>
        <dbReference type="ARBA" id="ARBA00022475"/>
    </source>
</evidence>
<evidence type="ECO:0000256" key="18">
    <source>
        <dbReference type="ARBA" id="ARBA00064773"/>
    </source>
</evidence>
<dbReference type="Proteomes" id="UP000603627">
    <property type="component" value="Unassembled WGS sequence"/>
</dbReference>
<evidence type="ECO:0000256" key="14">
    <source>
        <dbReference type="ARBA" id="ARBA00023136"/>
    </source>
</evidence>
<keyword evidence="9" id="KW-0863">Zinc-finger</keyword>
<keyword evidence="27" id="KW-1185">Reference proteome</keyword>
<evidence type="ECO:0000259" key="25">
    <source>
        <dbReference type="PROSITE" id="PS51259"/>
    </source>
</evidence>
<comment type="subunit">
    <text evidence="18">Interacts with STX1A and/or STX1B1, VAMP2 and SNAP25.</text>
</comment>
<gene>
    <name evidence="26" type="primary">Unc13c</name>
    <name evidence="26" type="ORF">CALORN_R02434</name>
</gene>
<keyword evidence="11" id="KW-0106">Calcium</keyword>
<evidence type="ECO:0000256" key="17">
    <source>
        <dbReference type="ARBA" id="ARBA00060476"/>
    </source>
</evidence>
<dbReference type="GO" id="GO:0017075">
    <property type="term" value="F:syntaxin-1 binding"/>
    <property type="evidence" value="ECO:0007669"/>
    <property type="project" value="TreeGrafter"/>
</dbReference>
<dbReference type="PANTHER" id="PTHR10480:SF2">
    <property type="entry name" value="PROTEIN UNC-13 HOMOLOG C"/>
    <property type="match status" value="1"/>
</dbReference>
<dbReference type="GO" id="GO:0016081">
    <property type="term" value="P:synaptic vesicle docking"/>
    <property type="evidence" value="ECO:0007669"/>
    <property type="project" value="TreeGrafter"/>
</dbReference>
<keyword evidence="8" id="KW-0677">Repeat</keyword>
<feature type="non-terminal residue" evidence="26">
    <location>
        <position position="1"/>
    </location>
</feature>
<proteinExistence type="inferred from homology"/>
<keyword evidence="13 21" id="KW-0175">Coiled coil</keyword>
<dbReference type="InterPro" id="IPR000008">
    <property type="entry name" value="C2_dom"/>
</dbReference>
<dbReference type="GO" id="GO:0099525">
    <property type="term" value="P:presynaptic dense core vesicle exocytosis"/>
    <property type="evidence" value="ECO:0007669"/>
    <property type="project" value="TreeGrafter"/>
</dbReference>
<feature type="coiled-coil region" evidence="21">
    <location>
        <begin position="51"/>
        <end position="85"/>
    </location>
</feature>
<dbReference type="Gene3D" id="3.30.60.20">
    <property type="match status" value="1"/>
</dbReference>
<evidence type="ECO:0000259" key="23">
    <source>
        <dbReference type="PROSITE" id="PS50081"/>
    </source>
</evidence>
<comment type="similarity">
    <text evidence="2">Belongs to the unc-13 family.</text>
</comment>
<dbReference type="EMBL" id="WBNL01000439">
    <property type="protein sequence ID" value="NXE65925.1"/>
    <property type="molecule type" value="Genomic_DNA"/>
</dbReference>
<keyword evidence="15" id="KW-0966">Cell projection</keyword>
<dbReference type="Pfam" id="PF06292">
    <property type="entry name" value="MUN"/>
    <property type="match status" value="1"/>
</dbReference>
<dbReference type="InterPro" id="IPR027080">
    <property type="entry name" value="Unc-13"/>
</dbReference>
<dbReference type="GO" id="GO:0005516">
    <property type="term" value="F:calmodulin binding"/>
    <property type="evidence" value="ECO:0007669"/>
    <property type="project" value="TreeGrafter"/>
</dbReference>
<dbReference type="GO" id="GO:0016082">
    <property type="term" value="P:synaptic vesicle priming"/>
    <property type="evidence" value="ECO:0007669"/>
    <property type="project" value="TreeGrafter"/>
</dbReference>
<dbReference type="FunFam" id="3.30.70.1820:FF:000003">
    <property type="entry name" value="Protein unc-13 homolog C"/>
    <property type="match status" value="1"/>
</dbReference>
<sequence>WRKTWGLRSKSLDRTGRHQKSNTLEPGFSSTGCISQTHDVMEMIFKELQGISQIETELSELRGHVNALKQSIDEISSSVEVVQNEIEQLRTGFVQSRRETRDIHDYIKQIGHPGNKASLRFLNVPEERLEKAESIVYKILIEKMGFSEAQSTIKIEFAQRLGQQRDCPNAKPRPILVYFESSQQRDLILKKSYKLKGTGIGISTDIFSHEIKDKKERGLPSSQTYESMDMKHLTVETKSKIHDWESPDSDKDLESDINKNSYAKISKSAVQIKTSTTKGTTESPNTKDLDRTADNNTFLHRSYDNQSPEFDTAEKQSKAYYSDVTPLWHLQNDFATPKLSRSESDFSKLCQSYSEDFSENQYFSRTNGSSLLSSSDRELWQRRQDDSLNWYGSSQEQTFAQDMQQYPEQNETGNIETVDSGVSNGIIHVSGDINHYDDSQLSLQDDLSPWQNWNQLEQGADLGLDSSTQEVFVYDMSSPSDQQTDFGKGQSSDLQYDTESYDFTLDGTSPSCPGLDSETQSQWTGQYDDYQETNSISSYQNQNKLPMMYRSQSELPSDDSEETAPKSWHSRLSIDLSDKTFSFPKFGSTLQRAKSALEVVWNKSTQSLSGYEDSGSSFMGRFRTLSQSTANESSTTLDSDVYAEPYCYKAEYEEELVEPSGENETDYVEVMEQVLAKLENITNSSETSEQVQEYELDQSLYETPYAMLPEEQYDTQFDSVISEEILEVESDMVPEVEIREDENQNVPEMITEVTEIPKKKRIRPSFKEAALKAYKKQMNDLEEKILAGGNSARLVSASSLDASKLYAVQAFAGRGLYGIDSMPDLRRKKSFPIVRDVTLAARKSGISMAMLIRTSINTEEMKIHVFKKTLQALIYPISSTTPHNFEIWTATTPTYCYECEGLLWGIARQGMRCTECGVKCHEKCQDLLNADCLQRAAEKSSKHGAEDKTQNIISAMKERMKIREKNRPEVFEVIQEMFNISKEDFAQYTKAAKQSVLDGTSKWSAKITITVLCAQGLQAKDKTGSSDPYVTVQVGKNKRRTKTIFGNLNPVWDEKFYFECHNSTDRIKVRVWDEDDDIKSRVKQHFKKESDDFLGQTIIEVRTLSGEMDVWYNLEKRTDKSAVSGAIRLKINVEIEGEEKVAPYHVQYTCLHENLFHYLTEVKSNGVVKIPEVKGDEAWKVYFDDAAQEIVDEFAMRYGIEYIYQAMTHFSCLSSKYMCPGVPAVMSTLLANINAFYAHTTAATNVSASDRFAATNFGREKFIKLLDQLHNSLRIDLSKYRDNFPASNSERLQDLKSTVDLLTSITFFRMKVLELQSPPRASTVVKDCVKACLDSTYKYIFDNCYDLYSQLVDQSKKQEVPKEEQGPTTKNLDFWAQLITLMVTIIDEDKTAYTPILNQFPQELNMGKISAEIMWTLFAQDMKYALEEHEKQRLCKSTDYMNLHFKVKWFYNEYVRELSAFKDAVPEYSLWFEPFVIQWLDENEDVSMEFLHGALERDKKDGFQQTSDHALFSCSVVDVFTQLNQSFEIIRKLECPNPEALSHLMRRFAKTINKVLVQYAAIISSYFSSYCDKENVACILMNNIQQLRVQLEKMFESMGGKELDAEASVVLKELQVKLSNVLDELSVTYAASFQFVIEDCVRQMSNELNQMRGNGNAAANKNSAAIDAEIVLRPLMDSLDKTLSVSAKICEKTVLKRVLKELWKLVLNKIEKQIVLPPLTDQTGPQMIFSAAKDLGQLSKLKDHVIREEAKSLTLRQCAIMDVALVTIKQYFHAGGSGLKKNFLEKSPDLQSLKYALSLYTQTTDTLIKKFIATQTSQSQTANNSVGEISVQVDVSTHPGTGEHKVTVKVVAINNLNWQTTAMFRPFVEVCILGPKLSDKKRKHGTKTKSNTWSPKYNETFQFLLGNEDKPGAYEVHLSVKDYCFAREDRVIGMTVIQLQAIADRAGCAAWYPLLRSISVDETGLTILRILSQRNNDEVAKEFVRLKTETRSAEETA</sequence>
<feature type="domain" description="MHD2" evidence="25">
    <location>
        <begin position="1669"/>
        <end position="1811"/>
    </location>
</feature>
<dbReference type="InterPro" id="IPR046349">
    <property type="entry name" value="C1-like_sf"/>
</dbReference>
<evidence type="ECO:0000256" key="4">
    <source>
        <dbReference type="ARBA" id="ARBA00022483"/>
    </source>
</evidence>
<evidence type="ECO:0000256" key="7">
    <source>
        <dbReference type="ARBA" id="ARBA00022723"/>
    </source>
</evidence>
<dbReference type="SUPFAM" id="SSF49562">
    <property type="entry name" value="C2 domain (Calcium/lipid-binding domain, CaLB)"/>
    <property type="match status" value="2"/>
</dbReference>